<dbReference type="PANTHER" id="PTHR11866:SF8">
    <property type="entry name" value="PROSTAGLANDIN E2 RECEPTOR EP2 SUBTYPE"/>
    <property type="match status" value="1"/>
</dbReference>
<keyword evidence="4 10" id="KW-1133">Transmembrane helix</keyword>
<evidence type="ECO:0000256" key="2">
    <source>
        <dbReference type="ARBA" id="ARBA00022475"/>
    </source>
</evidence>
<keyword evidence="8" id="KW-0325">Glycoprotein</keyword>
<name>A0A3Q2Q5S6_FUNHE</name>
<dbReference type="GO" id="GO:0071380">
    <property type="term" value="P:cellular response to prostaglandin E stimulus"/>
    <property type="evidence" value="ECO:0007669"/>
    <property type="project" value="TreeGrafter"/>
</dbReference>
<evidence type="ECO:0000313" key="12">
    <source>
        <dbReference type="Ensembl" id="ENSFHEP00000021302.1"/>
    </source>
</evidence>
<dbReference type="PRINTS" id="PR01788">
    <property type="entry name" value="PROSTANOIDR"/>
</dbReference>
<dbReference type="PANTHER" id="PTHR11866">
    <property type="entry name" value="G-PROTEIN COUPLED RECEPTOR FAMILY 1 MEMBER"/>
    <property type="match status" value="1"/>
</dbReference>
<evidence type="ECO:0000256" key="7">
    <source>
        <dbReference type="ARBA" id="ARBA00023170"/>
    </source>
</evidence>
<feature type="transmembrane region" description="Helical" evidence="10">
    <location>
        <begin position="54"/>
        <end position="78"/>
    </location>
</feature>
<feature type="domain" description="G-protein coupled receptors family 1 profile" evidence="11">
    <location>
        <begin position="25"/>
        <end position="303"/>
    </location>
</feature>
<protein>
    <submittedName>
        <fullName evidence="12">Prostaglandin E receptor 2a (subtype EP2)</fullName>
    </submittedName>
</protein>
<feature type="transmembrane region" description="Helical" evidence="10">
    <location>
        <begin position="12"/>
        <end position="33"/>
    </location>
</feature>
<dbReference type="PROSITE" id="PS00237">
    <property type="entry name" value="G_PROTEIN_RECEP_F1_1"/>
    <property type="match status" value="1"/>
</dbReference>
<keyword evidence="5" id="KW-0297">G-protein coupled receptor</keyword>
<evidence type="ECO:0000256" key="4">
    <source>
        <dbReference type="ARBA" id="ARBA00022989"/>
    </source>
</evidence>
<dbReference type="InterPro" id="IPR017452">
    <property type="entry name" value="GPCR_Rhodpsn_7TM"/>
</dbReference>
<sequence>MRHLNGTTLYFGLISAVMFGLGIFGNVAALVILEFRRRKDSRSEERQRRGLFLIFVNALVFTDLAGTCLITPIVQIAYARNRTLVGMFSNHSTNSSSLCEYFGVSMTFFSLATISLLFITALDRCFAIGHPYMYQRLVTKKWAYITIPVMFLICTLFSLLPLVGFGDHVQYCPGTWCFIDMNPGNAKHRFYAVLYATIMLVLVLAVVACNGFVIKQLLRMYRRRNRQNSVMKNMKSSSERKILVAHELEHLIPLVVMTIIFIICTMPLVIRVYINAWKGESHEEDLIALRFISFNSIVDPWVFILLNPSVLHFFRLSFCKAPLGKFRDTVNETTLTKENGDAHLTLCRSTIQTDCLDTEHL</sequence>
<feature type="transmembrane region" description="Helical" evidence="10">
    <location>
        <begin position="190"/>
        <end position="214"/>
    </location>
</feature>
<dbReference type="Proteomes" id="UP000265000">
    <property type="component" value="Unplaced"/>
</dbReference>
<dbReference type="GO" id="GO:0007189">
    <property type="term" value="P:adenylate cyclase-activating G protein-coupled receptor signaling pathway"/>
    <property type="evidence" value="ECO:0007669"/>
    <property type="project" value="TreeGrafter"/>
</dbReference>
<dbReference type="GO" id="GO:0007204">
    <property type="term" value="P:positive regulation of cytosolic calcium ion concentration"/>
    <property type="evidence" value="ECO:0007669"/>
    <property type="project" value="TreeGrafter"/>
</dbReference>
<keyword evidence="2" id="KW-1003">Cell membrane</keyword>
<dbReference type="Gene3D" id="1.20.1070.10">
    <property type="entry name" value="Rhodopsin 7-helix transmembrane proteins"/>
    <property type="match status" value="1"/>
</dbReference>
<evidence type="ECO:0000256" key="9">
    <source>
        <dbReference type="ARBA" id="ARBA00023224"/>
    </source>
</evidence>
<feature type="transmembrane region" description="Helical" evidence="10">
    <location>
        <begin position="142"/>
        <end position="163"/>
    </location>
</feature>
<dbReference type="GeneTree" id="ENSGT01050000244902"/>
<dbReference type="GO" id="GO:0005886">
    <property type="term" value="C:plasma membrane"/>
    <property type="evidence" value="ECO:0007669"/>
    <property type="project" value="UniProtKB-SubCell"/>
</dbReference>
<comment type="subcellular location">
    <subcellularLocation>
        <location evidence="1">Cell membrane</location>
        <topology evidence="1">Multi-pass membrane protein</topology>
    </subcellularLocation>
</comment>
<dbReference type="SUPFAM" id="SSF81321">
    <property type="entry name" value="Family A G protein-coupled receptor-like"/>
    <property type="match status" value="1"/>
</dbReference>
<dbReference type="GO" id="GO:0006954">
    <property type="term" value="P:inflammatory response"/>
    <property type="evidence" value="ECO:0007669"/>
    <property type="project" value="TreeGrafter"/>
</dbReference>
<keyword evidence="9" id="KW-0807">Transducer</keyword>
<feature type="transmembrane region" description="Helical" evidence="10">
    <location>
        <begin position="251"/>
        <end position="274"/>
    </location>
</feature>
<evidence type="ECO:0000256" key="3">
    <source>
        <dbReference type="ARBA" id="ARBA00022692"/>
    </source>
</evidence>
<reference evidence="12" key="2">
    <citation type="submission" date="2025-09" db="UniProtKB">
        <authorList>
            <consortium name="Ensembl"/>
        </authorList>
    </citation>
    <scope>IDENTIFICATION</scope>
</reference>
<dbReference type="GO" id="GO:0004957">
    <property type="term" value="F:prostaglandin E receptor activity"/>
    <property type="evidence" value="ECO:0007669"/>
    <property type="project" value="TreeGrafter"/>
</dbReference>
<dbReference type="InterPro" id="IPR000276">
    <property type="entry name" value="GPCR_Rhodpsn"/>
</dbReference>
<evidence type="ECO:0000256" key="6">
    <source>
        <dbReference type="ARBA" id="ARBA00023136"/>
    </source>
</evidence>
<evidence type="ECO:0000259" key="11">
    <source>
        <dbReference type="PROSITE" id="PS50262"/>
    </source>
</evidence>
<dbReference type="Pfam" id="PF00001">
    <property type="entry name" value="7tm_1"/>
    <property type="match status" value="1"/>
</dbReference>
<evidence type="ECO:0000313" key="13">
    <source>
        <dbReference type="Proteomes" id="UP000265000"/>
    </source>
</evidence>
<dbReference type="InterPro" id="IPR008365">
    <property type="entry name" value="Prostanoid_rcpt"/>
</dbReference>
<accession>A0A3Q2Q5S6</accession>
<dbReference type="PROSITE" id="PS50262">
    <property type="entry name" value="G_PROTEIN_RECEP_F1_2"/>
    <property type="match status" value="1"/>
</dbReference>
<evidence type="ECO:0000256" key="1">
    <source>
        <dbReference type="ARBA" id="ARBA00004651"/>
    </source>
</evidence>
<feature type="transmembrane region" description="Helical" evidence="10">
    <location>
        <begin position="101"/>
        <end position="122"/>
    </location>
</feature>
<reference evidence="12" key="1">
    <citation type="submission" date="2025-08" db="UniProtKB">
        <authorList>
            <consortium name="Ensembl"/>
        </authorList>
    </citation>
    <scope>IDENTIFICATION</scope>
</reference>
<evidence type="ECO:0000256" key="5">
    <source>
        <dbReference type="ARBA" id="ARBA00023040"/>
    </source>
</evidence>
<organism evidence="12 13">
    <name type="scientific">Fundulus heteroclitus</name>
    <name type="common">Killifish</name>
    <name type="synonym">Mummichog</name>
    <dbReference type="NCBI Taxonomy" id="8078"/>
    <lineage>
        <taxon>Eukaryota</taxon>
        <taxon>Metazoa</taxon>
        <taxon>Chordata</taxon>
        <taxon>Craniata</taxon>
        <taxon>Vertebrata</taxon>
        <taxon>Euteleostomi</taxon>
        <taxon>Actinopterygii</taxon>
        <taxon>Neopterygii</taxon>
        <taxon>Teleostei</taxon>
        <taxon>Neoteleostei</taxon>
        <taxon>Acanthomorphata</taxon>
        <taxon>Ovalentaria</taxon>
        <taxon>Atherinomorphae</taxon>
        <taxon>Cyprinodontiformes</taxon>
        <taxon>Fundulidae</taxon>
        <taxon>Fundulus</taxon>
    </lineage>
</organism>
<keyword evidence="13" id="KW-1185">Reference proteome</keyword>
<evidence type="ECO:0000256" key="10">
    <source>
        <dbReference type="SAM" id="Phobius"/>
    </source>
</evidence>
<keyword evidence="3 10" id="KW-0812">Transmembrane</keyword>
<evidence type="ECO:0000256" key="8">
    <source>
        <dbReference type="ARBA" id="ARBA00023180"/>
    </source>
</evidence>
<dbReference type="AlphaFoldDB" id="A0A3Q2Q5S6"/>
<keyword evidence="7" id="KW-0675">Receptor</keyword>
<proteinExistence type="predicted"/>
<keyword evidence="6 10" id="KW-0472">Membrane</keyword>
<dbReference type="Ensembl" id="ENSFHET00000015852.1">
    <property type="protein sequence ID" value="ENSFHEP00000021302.1"/>
    <property type="gene ID" value="ENSFHEG00000000944.1"/>
</dbReference>